<dbReference type="Gene3D" id="3.40.1280.10">
    <property type="match status" value="1"/>
</dbReference>
<dbReference type="PANTHER" id="PTHR43191:SF2">
    <property type="entry name" value="RRNA METHYLTRANSFERASE 3, MITOCHONDRIAL"/>
    <property type="match status" value="1"/>
</dbReference>
<dbReference type="GO" id="GO:0032259">
    <property type="term" value="P:methylation"/>
    <property type="evidence" value="ECO:0007669"/>
    <property type="project" value="UniProtKB-KW"/>
</dbReference>
<dbReference type="Pfam" id="PF00588">
    <property type="entry name" value="SpoU_methylase"/>
    <property type="match status" value="1"/>
</dbReference>
<dbReference type="SMART" id="SM00967">
    <property type="entry name" value="SpoU_sub_bind"/>
    <property type="match status" value="1"/>
</dbReference>
<dbReference type="InterPro" id="IPR029026">
    <property type="entry name" value="tRNA_m1G_MTases_N"/>
</dbReference>
<dbReference type="CDD" id="cd18095">
    <property type="entry name" value="SpoU-like_rRNA-MTase"/>
    <property type="match status" value="1"/>
</dbReference>
<organism evidence="5 6">
    <name type="scientific">Filifactor villosus</name>
    <dbReference type="NCBI Taxonomy" id="29374"/>
    <lineage>
        <taxon>Bacteria</taxon>
        <taxon>Bacillati</taxon>
        <taxon>Bacillota</taxon>
        <taxon>Clostridia</taxon>
        <taxon>Peptostreptococcales</taxon>
        <taxon>Filifactoraceae</taxon>
        <taxon>Filifactor</taxon>
    </lineage>
</organism>
<dbReference type="InterPro" id="IPR029064">
    <property type="entry name" value="Ribosomal_eL30-like_sf"/>
</dbReference>
<dbReference type="InterPro" id="IPR001537">
    <property type="entry name" value="SpoU_MeTrfase"/>
</dbReference>
<evidence type="ECO:0000256" key="1">
    <source>
        <dbReference type="ARBA" id="ARBA00007228"/>
    </source>
</evidence>
<dbReference type="Pfam" id="PF22435">
    <property type="entry name" value="MRM3-like_sub_bind"/>
    <property type="match status" value="1"/>
</dbReference>
<comment type="similarity">
    <text evidence="1">Belongs to the class IV-like SAM-binding methyltransferase superfamily. RNA methyltransferase TrmH family.</text>
</comment>
<evidence type="ECO:0000313" key="5">
    <source>
        <dbReference type="EMBL" id="MFC4804413.1"/>
    </source>
</evidence>
<keyword evidence="3" id="KW-0808">Transferase</keyword>
<keyword evidence="2 5" id="KW-0489">Methyltransferase</keyword>
<dbReference type="Gene3D" id="3.30.1330.30">
    <property type="match status" value="1"/>
</dbReference>
<proteinExistence type="inferred from homology"/>
<dbReference type="InterPro" id="IPR051259">
    <property type="entry name" value="rRNA_Methyltransferase"/>
</dbReference>
<dbReference type="InterPro" id="IPR013123">
    <property type="entry name" value="SpoU_subst-bd"/>
</dbReference>
<dbReference type="PANTHER" id="PTHR43191">
    <property type="entry name" value="RRNA METHYLTRANSFERASE 3"/>
    <property type="match status" value="1"/>
</dbReference>
<evidence type="ECO:0000313" key="6">
    <source>
        <dbReference type="Proteomes" id="UP001595916"/>
    </source>
</evidence>
<sequence length="271" mass="30456">MKDYEKIRSKENLKYKTAMSLFQQKYRKKTKLFPVEGLRTILQALDNEVEIEYLFVEDECIQKHSSILAEKSLVEKTLLLDKQLFRNLTDTVHSQGIVAICHIKEQNFNEALQKGQRLLVIDRVQDPGNLGTLLRTALAYKMDAVLLTKGSVDIYSPKVTRSSMGANISMNIIQNAQTSEVLSLKKSGYALYAASLDAQAVEYREVRFEKKSALILGNEANGISKEILESCDYKIIIPIGNEMESLNVGIAGAILMNEIFAQQRQSLSQSG</sequence>
<name>A0ABV9QKJ4_9FIRM</name>
<gene>
    <name evidence="5" type="ORF">ACFO4R_04890</name>
</gene>
<reference evidence="6" key="1">
    <citation type="journal article" date="2019" name="Int. J. Syst. Evol. Microbiol.">
        <title>The Global Catalogue of Microorganisms (GCM) 10K type strain sequencing project: providing services to taxonomists for standard genome sequencing and annotation.</title>
        <authorList>
            <consortium name="The Broad Institute Genomics Platform"/>
            <consortium name="The Broad Institute Genome Sequencing Center for Infectious Disease"/>
            <person name="Wu L."/>
            <person name="Ma J."/>
        </authorList>
    </citation>
    <scope>NUCLEOTIDE SEQUENCE [LARGE SCALE GENOMIC DNA]</scope>
    <source>
        <strain evidence="6">CCUG 46385</strain>
    </source>
</reference>
<dbReference type="EMBL" id="JBHSHL010000014">
    <property type="protein sequence ID" value="MFC4804413.1"/>
    <property type="molecule type" value="Genomic_DNA"/>
</dbReference>
<accession>A0ABV9QKJ4</accession>
<dbReference type="GO" id="GO:0008168">
    <property type="term" value="F:methyltransferase activity"/>
    <property type="evidence" value="ECO:0007669"/>
    <property type="project" value="UniProtKB-KW"/>
</dbReference>
<feature type="domain" description="RNA 2-O ribose methyltransferase substrate binding" evidence="4">
    <location>
        <begin position="34"/>
        <end position="107"/>
    </location>
</feature>
<comment type="caution">
    <text evidence="5">The sequence shown here is derived from an EMBL/GenBank/DDBJ whole genome shotgun (WGS) entry which is preliminary data.</text>
</comment>
<keyword evidence="6" id="KW-1185">Reference proteome</keyword>
<dbReference type="InterPro" id="IPR029028">
    <property type="entry name" value="Alpha/beta_knot_MTases"/>
</dbReference>
<dbReference type="SUPFAM" id="SSF55315">
    <property type="entry name" value="L30e-like"/>
    <property type="match status" value="1"/>
</dbReference>
<evidence type="ECO:0000259" key="4">
    <source>
        <dbReference type="SMART" id="SM00967"/>
    </source>
</evidence>
<dbReference type="Proteomes" id="UP001595916">
    <property type="component" value="Unassembled WGS sequence"/>
</dbReference>
<evidence type="ECO:0000256" key="3">
    <source>
        <dbReference type="ARBA" id="ARBA00022679"/>
    </source>
</evidence>
<dbReference type="SUPFAM" id="SSF75217">
    <property type="entry name" value="alpha/beta knot"/>
    <property type="match status" value="1"/>
</dbReference>
<dbReference type="RefSeq" id="WP_379787919.1">
    <property type="nucleotide sequence ID" value="NZ_JBHSHL010000014.1"/>
</dbReference>
<dbReference type="InterPro" id="IPR053888">
    <property type="entry name" value="MRM3-like_sub_bind"/>
</dbReference>
<protein>
    <submittedName>
        <fullName evidence="5">TrmH family RNA methyltransferase</fullName>
    </submittedName>
</protein>
<evidence type="ECO:0000256" key="2">
    <source>
        <dbReference type="ARBA" id="ARBA00022603"/>
    </source>
</evidence>